<evidence type="ECO:0000256" key="3">
    <source>
        <dbReference type="PROSITE-ProRule" id="PRU01282"/>
    </source>
</evidence>
<comment type="catalytic activity">
    <reaction evidence="4">
        <text>[glutaredoxin]-dithiol + arsenate + glutathione + H(+) = glutathionyl-S-S-[glutaredoxin] + arsenite + H2O</text>
        <dbReference type="Rhea" id="RHEA:22016"/>
        <dbReference type="Rhea" id="RHEA-COMP:10729"/>
        <dbReference type="Rhea" id="RHEA-COMP:17668"/>
        <dbReference type="ChEBI" id="CHEBI:15377"/>
        <dbReference type="ChEBI" id="CHEBI:15378"/>
        <dbReference type="ChEBI" id="CHEBI:29242"/>
        <dbReference type="ChEBI" id="CHEBI:29950"/>
        <dbReference type="ChEBI" id="CHEBI:48597"/>
        <dbReference type="ChEBI" id="CHEBI:57925"/>
        <dbReference type="ChEBI" id="CHEBI:146199"/>
        <dbReference type="EC" id="1.20.4.1"/>
    </reaction>
</comment>
<proteinExistence type="inferred from homology"/>
<organism evidence="5 6">
    <name type="scientific">Solimonas terrae</name>
    <dbReference type="NCBI Taxonomy" id="1396819"/>
    <lineage>
        <taxon>Bacteria</taxon>
        <taxon>Pseudomonadati</taxon>
        <taxon>Pseudomonadota</taxon>
        <taxon>Gammaproteobacteria</taxon>
        <taxon>Nevskiales</taxon>
        <taxon>Nevskiaceae</taxon>
        <taxon>Solimonas</taxon>
    </lineage>
</organism>
<dbReference type="Pfam" id="PF03960">
    <property type="entry name" value="ArsC"/>
    <property type="match status" value="1"/>
</dbReference>
<dbReference type="CDD" id="cd03034">
    <property type="entry name" value="ArsC_ArsC"/>
    <property type="match status" value="1"/>
</dbReference>
<dbReference type="Proteomes" id="UP000472676">
    <property type="component" value="Unassembled WGS sequence"/>
</dbReference>
<evidence type="ECO:0000256" key="1">
    <source>
        <dbReference type="ARBA" id="ARBA00007198"/>
    </source>
</evidence>
<keyword evidence="6" id="KW-1185">Reference proteome</keyword>
<evidence type="ECO:0000256" key="2">
    <source>
        <dbReference type="ARBA" id="ARBA00023002"/>
    </source>
</evidence>
<gene>
    <name evidence="5" type="primary">arsC</name>
    <name evidence="5" type="ORF">G7Y85_09595</name>
</gene>
<dbReference type="EMBL" id="JAAMOW010000004">
    <property type="protein sequence ID" value="NGY05020.1"/>
    <property type="molecule type" value="Genomic_DNA"/>
</dbReference>
<dbReference type="GO" id="GO:0008794">
    <property type="term" value="F:arsenate reductase (glutaredoxin) activity"/>
    <property type="evidence" value="ECO:0007669"/>
    <property type="project" value="UniProtKB-UniRule"/>
</dbReference>
<comment type="caution">
    <text evidence="5">The sequence shown here is derived from an EMBL/GenBank/DDBJ whole genome shotgun (WGS) entry which is preliminary data.</text>
</comment>
<dbReference type="PANTHER" id="PTHR30041:SF4">
    <property type="entry name" value="ARSENATE REDUCTASE"/>
    <property type="match status" value="1"/>
</dbReference>
<accession>A0A6M2BRR0</accession>
<dbReference type="InterPro" id="IPR036249">
    <property type="entry name" value="Thioredoxin-like_sf"/>
</dbReference>
<dbReference type="RefSeq" id="WP_166255522.1">
    <property type="nucleotide sequence ID" value="NZ_JAAMOW010000004.1"/>
</dbReference>
<dbReference type="Gene3D" id="3.40.30.10">
    <property type="entry name" value="Glutaredoxin"/>
    <property type="match status" value="1"/>
</dbReference>
<reference evidence="5 6" key="1">
    <citation type="journal article" date="2014" name="Int. J. Syst. Evol. Microbiol.">
        <title>Solimonas terrae sp. nov., isolated from soil.</title>
        <authorList>
            <person name="Kim S.J."/>
            <person name="Moon J.Y."/>
            <person name="Weon H.Y."/>
            <person name="Ahn J.H."/>
            <person name="Chen W.M."/>
            <person name="Kwon S.W."/>
        </authorList>
    </citation>
    <scope>NUCLEOTIDE SEQUENCE [LARGE SCALE GENOMIC DNA]</scope>
    <source>
        <strain evidence="5 6">KIS83-12</strain>
    </source>
</reference>
<dbReference type="NCBIfam" id="TIGR00014">
    <property type="entry name" value="arsC"/>
    <property type="match status" value="1"/>
</dbReference>
<dbReference type="PANTHER" id="PTHR30041">
    <property type="entry name" value="ARSENATE REDUCTASE"/>
    <property type="match status" value="1"/>
</dbReference>
<comment type="similarity">
    <text evidence="1 3 4">Belongs to the ArsC family.</text>
</comment>
<evidence type="ECO:0000313" key="6">
    <source>
        <dbReference type="Proteomes" id="UP000472676"/>
    </source>
</evidence>
<name>A0A6M2BRR0_9GAMM</name>
<protein>
    <recommendedName>
        <fullName evidence="4">Arsenate reductase</fullName>
        <ecNumber evidence="4">1.20.4.1</ecNumber>
    </recommendedName>
</protein>
<dbReference type="SUPFAM" id="SSF52833">
    <property type="entry name" value="Thioredoxin-like"/>
    <property type="match status" value="1"/>
</dbReference>
<dbReference type="EC" id="1.20.4.1" evidence="4"/>
<dbReference type="InterPro" id="IPR006659">
    <property type="entry name" value="Arsenate_reductase"/>
</dbReference>
<evidence type="ECO:0000256" key="4">
    <source>
        <dbReference type="RuleBase" id="RU362029"/>
    </source>
</evidence>
<sequence length="117" mass="13199">MKDCILHNPRCSKSRETLKLLHERGVELPIVEYLQQPLSKSELRKLCELLGVKPLAIVRTREELFGELGLARDNGYSDAQWLDVLASHPKLMERPIVVLHGRAAIGRPPENVLSLLA</sequence>
<dbReference type="AlphaFoldDB" id="A0A6M2BRR0"/>
<keyword evidence="2 4" id="KW-0560">Oxidoreductase</keyword>
<dbReference type="PROSITE" id="PS51353">
    <property type="entry name" value="ARSC"/>
    <property type="match status" value="1"/>
</dbReference>
<dbReference type="InterPro" id="IPR006660">
    <property type="entry name" value="Arsenate_reductase-like"/>
</dbReference>
<evidence type="ECO:0000313" key="5">
    <source>
        <dbReference type="EMBL" id="NGY05020.1"/>
    </source>
</evidence>